<keyword evidence="6" id="KW-0539">Nucleus</keyword>
<dbReference type="EMBL" id="ADAS02000008">
    <property type="protein sequence ID" value="OAV98195.1"/>
    <property type="molecule type" value="Genomic_DNA"/>
</dbReference>
<dbReference type="InterPro" id="IPR043128">
    <property type="entry name" value="Rev_trsase/Diguanyl_cyclase"/>
</dbReference>
<dbReference type="PANTHER" id="PTHR45873:SF1">
    <property type="entry name" value="DNA POLYMERASE ETA"/>
    <property type="match status" value="1"/>
</dbReference>
<keyword evidence="5" id="KW-0234">DNA repair</keyword>
<reference evidence="8" key="2">
    <citation type="submission" date="2016-05" db="EMBL/GenBank/DDBJ databases">
        <title>Comparative analysis highlights variable genome content of wheat rusts and divergence of the mating loci.</title>
        <authorList>
            <person name="Cuomo C.A."/>
            <person name="Bakkeren G."/>
            <person name="Szabo L."/>
            <person name="Khalil H."/>
            <person name="Joly D."/>
            <person name="Goldberg J."/>
            <person name="Young S."/>
            <person name="Zeng Q."/>
            <person name="Fellers J."/>
        </authorList>
    </citation>
    <scope>NUCLEOTIDE SEQUENCE [LARGE SCALE GENOMIC DNA]</scope>
    <source>
        <strain evidence="8">1-1 BBBD Race 1</strain>
    </source>
</reference>
<dbReference type="GO" id="GO:0003887">
    <property type="term" value="F:DNA-directed DNA polymerase activity"/>
    <property type="evidence" value="ECO:0007669"/>
    <property type="project" value="TreeGrafter"/>
</dbReference>
<dbReference type="EnsemblFungi" id="PTTG_25698-t43_1">
    <property type="protein sequence ID" value="PTTG_25698-t43_1-p1"/>
    <property type="gene ID" value="PTTG_25698"/>
</dbReference>
<comment type="subcellular location">
    <subcellularLocation>
        <location evidence="1">Nucleus</location>
    </subcellularLocation>
</comment>
<evidence type="ECO:0000313" key="9">
    <source>
        <dbReference type="EnsemblFungi" id="PTTG_25698-t43_1-p1"/>
    </source>
</evidence>
<dbReference type="GO" id="GO:0005634">
    <property type="term" value="C:nucleus"/>
    <property type="evidence" value="ECO:0007669"/>
    <property type="project" value="UniProtKB-SubCell"/>
</dbReference>
<dbReference type="Gene3D" id="3.30.70.270">
    <property type="match status" value="1"/>
</dbReference>
<keyword evidence="3" id="KW-0479">Metal-binding</keyword>
<protein>
    <submittedName>
        <fullName evidence="8 9">Uncharacterized protein</fullName>
    </submittedName>
</protein>
<dbReference type="PANTHER" id="PTHR45873">
    <property type="entry name" value="DNA POLYMERASE ETA"/>
    <property type="match status" value="1"/>
</dbReference>
<dbReference type="VEuPathDB" id="FungiDB:PTTG_25698"/>
<dbReference type="GO" id="GO:0006281">
    <property type="term" value="P:DNA repair"/>
    <property type="evidence" value="ECO:0007669"/>
    <property type="project" value="UniProtKB-KW"/>
</dbReference>
<dbReference type="GO" id="GO:0003684">
    <property type="term" value="F:damaged DNA binding"/>
    <property type="evidence" value="ECO:0007669"/>
    <property type="project" value="InterPro"/>
</dbReference>
<dbReference type="OrthoDB" id="5723at2759"/>
<evidence type="ECO:0000256" key="5">
    <source>
        <dbReference type="ARBA" id="ARBA00023204"/>
    </source>
</evidence>
<proteinExistence type="predicted"/>
<gene>
    <name evidence="8" type="ORF">PTTG_25698</name>
</gene>
<dbReference type="SUPFAM" id="SSF56672">
    <property type="entry name" value="DNA/RNA polymerases"/>
    <property type="match status" value="1"/>
</dbReference>
<sequence length="309" mass="33358">MTYLSLADFSGTATMMPLMLAKLCSAYKKPDAQTVLRMGAVRAFLRPTEVSKVGILGGKVRPSECVLSEAWTIPPGPAPGRTRRGHWDVGPGIDRAEAEPKTHVKSMMSSKNFRPSISSWNQGLHLLRILSLDLFARLNEARKATPGIWTLERLEVGERGIQGFFAPPKLPVGPSTLSLEHSSKPTRPKSPAPPQPPSHRPAIIRSRSSASLAGPKPDSPANKKPKKGTLDGYISPLAHAPPRNASPPKEAEEGHLRRIHCSFGPRLPADESVCSPGTLFALAHGPVAAPHLRLSPVRQSGRRRARTDG</sequence>
<dbReference type="Gene3D" id="3.30.1490.100">
    <property type="entry name" value="DNA polymerase, Y-family, little finger domain"/>
    <property type="match status" value="1"/>
</dbReference>
<dbReference type="InterPro" id="IPR036775">
    <property type="entry name" value="DNA_pol_Y-fam_lit_finger_sf"/>
</dbReference>
<organism evidence="8">
    <name type="scientific">Puccinia triticina (isolate 1-1 / race 1 (BBBD))</name>
    <name type="common">Brown leaf rust fungus</name>
    <dbReference type="NCBI Taxonomy" id="630390"/>
    <lineage>
        <taxon>Eukaryota</taxon>
        <taxon>Fungi</taxon>
        <taxon>Dikarya</taxon>
        <taxon>Basidiomycota</taxon>
        <taxon>Pucciniomycotina</taxon>
        <taxon>Pucciniomycetes</taxon>
        <taxon>Pucciniales</taxon>
        <taxon>Pucciniaceae</taxon>
        <taxon>Puccinia</taxon>
    </lineage>
</organism>
<dbReference type="InterPro" id="IPR052230">
    <property type="entry name" value="DNA_polymerase_eta"/>
</dbReference>
<evidence type="ECO:0000313" key="8">
    <source>
        <dbReference type="EMBL" id="OAV98195.1"/>
    </source>
</evidence>
<evidence type="ECO:0000256" key="4">
    <source>
        <dbReference type="ARBA" id="ARBA00022763"/>
    </source>
</evidence>
<feature type="compositionally biased region" description="Pro residues" evidence="7">
    <location>
        <begin position="188"/>
        <end position="199"/>
    </location>
</feature>
<keyword evidence="10" id="KW-1185">Reference proteome</keyword>
<dbReference type="AlphaFoldDB" id="A0A180GZE9"/>
<name>A0A180GZE9_PUCT1</name>
<evidence type="ECO:0000256" key="1">
    <source>
        <dbReference type="ARBA" id="ARBA00004123"/>
    </source>
</evidence>
<dbReference type="InterPro" id="IPR043502">
    <property type="entry name" value="DNA/RNA_pol_sf"/>
</dbReference>
<dbReference type="GO" id="GO:0042276">
    <property type="term" value="P:error-prone translesion synthesis"/>
    <property type="evidence" value="ECO:0007669"/>
    <property type="project" value="TreeGrafter"/>
</dbReference>
<evidence type="ECO:0000313" key="10">
    <source>
        <dbReference type="Proteomes" id="UP000005240"/>
    </source>
</evidence>
<keyword evidence="4" id="KW-0227">DNA damage</keyword>
<reference evidence="8" key="1">
    <citation type="submission" date="2009-11" db="EMBL/GenBank/DDBJ databases">
        <authorList>
            <consortium name="The Broad Institute Genome Sequencing Platform"/>
            <person name="Ward D."/>
            <person name="Feldgarden M."/>
            <person name="Earl A."/>
            <person name="Young S.K."/>
            <person name="Zeng Q."/>
            <person name="Koehrsen M."/>
            <person name="Alvarado L."/>
            <person name="Berlin A."/>
            <person name="Bochicchio J."/>
            <person name="Borenstein D."/>
            <person name="Chapman S.B."/>
            <person name="Chen Z."/>
            <person name="Engels R."/>
            <person name="Freedman E."/>
            <person name="Gellesch M."/>
            <person name="Goldberg J."/>
            <person name="Griggs A."/>
            <person name="Gujja S."/>
            <person name="Heilman E."/>
            <person name="Heiman D."/>
            <person name="Hepburn T."/>
            <person name="Howarth C."/>
            <person name="Jen D."/>
            <person name="Larson L."/>
            <person name="Lewis B."/>
            <person name="Mehta T."/>
            <person name="Park D."/>
            <person name="Pearson M."/>
            <person name="Roberts A."/>
            <person name="Saif S."/>
            <person name="Shea T."/>
            <person name="Shenoy N."/>
            <person name="Sisk P."/>
            <person name="Stolte C."/>
            <person name="Sykes S."/>
            <person name="Thomson T."/>
            <person name="Walk T."/>
            <person name="White J."/>
            <person name="Yandava C."/>
            <person name="Izard J."/>
            <person name="Baranova O.V."/>
            <person name="Blanton J.M."/>
            <person name="Tanner A.C."/>
            <person name="Dewhirst F.E."/>
            <person name="Haas B."/>
            <person name="Nusbaum C."/>
            <person name="Birren B."/>
        </authorList>
    </citation>
    <scope>NUCLEOTIDE SEQUENCE [LARGE SCALE GENOMIC DNA]</scope>
    <source>
        <strain evidence="8">1-1 BBBD Race 1</strain>
    </source>
</reference>
<dbReference type="STRING" id="630390.A0A180GZE9"/>
<dbReference type="SUPFAM" id="SSF100879">
    <property type="entry name" value="Lesion bypass DNA polymerase (Y-family), little finger domain"/>
    <property type="match status" value="1"/>
</dbReference>
<reference evidence="9 10" key="3">
    <citation type="journal article" date="2017" name="G3 (Bethesda)">
        <title>Comparative analysis highlights variable genome content of wheat rusts and divergence of the mating loci.</title>
        <authorList>
            <person name="Cuomo C.A."/>
            <person name="Bakkeren G."/>
            <person name="Khalil H.B."/>
            <person name="Panwar V."/>
            <person name="Joly D."/>
            <person name="Linning R."/>
            <person name="Sakthikumar S."/>
            <person name="Song X."/>
            <person name="Adiconis X."/>
            <person name="Fan L."/>
            <person name="Goldberg J.M."/>
            <person name="Levin J.Z."/>
            <person name="Young S."/>
            <person name="Zeng Q."/>
            <person name="Anikster Y."/>
            <person name="Bruce M."/>
            <person name="Wang M."/>
            <person name="Yin C."/>
            <person name="McCallum B."/>
            <person name="Szabo L.J."/>
            <person name="Hulbert S."/>
            <person name="Chen X."/>
            <person name="Fellers J.P."/>
        </authorList>
    </citation>
    <scope>NUCLEOTIDE SEQUENCE</scope>
    <source>
        <strain evidence="10">Isolate 1-1 / race 1 (BBBD)</strain>
        <strain evidence="9">isolate 1-1 / race 1 (BBBD)</strain>
    </source>
</reference>
<feature type="compositionally biased region" description="Low complexity" evidence="7">
    <location>
        <begin position="200"/>
        <end position="211"/>
    </location>
</feature>
<dbReference type="GO" id="GO:0035861">
    <property type="term" value="C:site of double-strand break"/>
    <property type="evidence" value="ECO:0007669"/>
    <property type="project" value="TreeGrafter"/>
</dbReference>
<dbReference type="Proteomes" id="UP000005240">
    <property type="component" value="Unassembled WGS sequence"/>
</dbReference>
<evidence type="ECO:0000256" key="7">
    <source>
        <dbReference type="SAM" id="MobiDB-lite"/>
    </source>
</evidence>
<evidence type="ECO:0000256" key="2">
    <source>
        <dbReference type="ARBA" id="ARBA00022679"/>
    </source>
</evidence>
<dbReference type="GO" id="GO:0046872">
    <property type="term" value="F:metal ion binding"/>
    <property type="evidence" value="ECO:0007669"/>
    <property type="project" value="UniProtKB-KW"/>
</dbReference>
<evidence type="ECO:0000256" key="6">
    <source>
        <dbReference type="ARBA" id="ARBA00023242"/>
    </source>
</evidence>
<feature type="region of interest" description="Disordered" evidence="7">
    <location>
        <begin position="166"/>
        <end position="253"/>
    </location>
</feature>
<dbReference type="GO" id="GO:0009314">
    <property type="term" value="P:response to radiation"/>
    <property type="evidence" value="ECO:0007669"/>
    <property type="project" value="TreeGrafter"/>
</dbReference>
<accession>A0A180GZE9</accession>
<keyword evidence="2" id="KW-0808">Transferase</keyword>
<evidence type="ECO:0000256" key="3">
    <source>
        <dbReference type="ARBA" id="ARBA00022723"/>
    </source>
</evidence>
<dbReference type="GO" id="GO:0005657">
    <property type="term" value="C:replication fork"/>
    <property type="evidence" value="ECO:0007669"/>
    <property type="project" value="TreeGrafter"/>
</dbReference>
<reference evidence="9" key="4">
    <citation type="submission" date="2025-05" db="UniProtKB">
        <authorList>
            <consortium name="EnsemblFungi"/>
        </authorList>
    </citation>
    <scope>IDENTIFICATION</scope>
    <source>
        <strain evidence="9">isolate 1-1 / race 1 (BBBD)</strain>
    </source>
</reference>